<dbReference type="InterPro" id="IPR003439">
    <property type="entry name" value="ABC_transporter-like_ATP-bd"/>
</dbReference>
<accession>A0AAU7QC22</accession>
<dbReference type="PROSITE" id="PS00211">
    <property type="entry name" value="ABC_TRANSPORTER_1"/>
    <property type="match status" value="2"/>
</dbReference>
<dbReference type="PANTHER" id="PTHR43776">
    <property type="entry name" value="TRANSPORT ATP-BINDING PROTEIN"/>
    <property type="match status" value="1"/>
</dbReference>
<dbReference type="GO" id="GO:0005524">
    <property type="term" value="F:ATP binding"/>
    <property type="evidence" value="ECO:0007669"/>
    <property type="project" value="UniProtKB-KW"/>
</dbReference>
<dbReference type="AlphaFoldDB" id="A0AAU7QC22"/>
<dbReference type="NCBIfam" id="NF008453">
    <property type="entry name" value="PRK11308.1"/>
    <property type="match status" value="2"/>
</dbReference>
<dbReference type="InterPro" id="IPR003593">
    <property type="entry name" value="AAA+_ATPase"/>
</dbReference>
<evidence type="ECO:0000256" key="1">
    <source>
        <dbReference type="ARBA" id="ARBA00005417"/>
    </source>
</evidence>
<reference evidence="6" key="1">
    <citation type="submission" date="2024-06" db="EMBL/GenBank/DDBJ databases">
        <authorList>
            <person name="Coelho C."/>
            <person name="Bento M."/>
            <person name="Garcia E."/>
            <person name="Camelo A."/>
            <person name="Brandao I."/>
            <person name="Espirito Santo C."/>
            <person name="Trovao J."/>
            <person name="Verissimo A."/>
            <person name="Costa J."/>
            <person name="Tiago I."/>
        </authorList>
    </citation>
    <scope>NUCLEOTIDE SEQUENCE</scope>
    <source>
        <strain evidence="6">KWT182</strain>
    </source>
</reference>
<dbReference type="NCBIfam" id="NF007739">
    <property type="entry name" value="PRK10419.1"/>
    <property type="match status" value="2"/>
</dbReference>
<dbReference type="InterPro" id="IPR013563">
    <property type="entry name" value="Oligopep_ABC_C"/>
</dbReference>
<dbReference type="InterPro" id="IPR017871">
    <property type="entry name" value="ABC_transporter-like_CS"/>
</dbReference>
<evidence type="ECO:0000313" key="6">
    <source>
        <dbReference type="EMBL" id="XBS70732.1"/>
    </source>
</evidence>
<dbReference type="EMBL" id="CP157947">
    <property type="protein sequence ID" value="XBS70732.1"/>
    <property type="molecule type" value="Genomic_DNA"/>
</dbReference>
<feature type="domain" description="ABC transporter" evidence="5">
    <location>
        <begin position="19"/>
        <end position="269"/>
    </location>
</feature>
<proteinExistence type="inferred from homology"/>
<dbReference type="InterPro" id="IPR050319">
    <property type="entry name" value="ABC_transp_ATP-bind"/>
</dbReference>
<dbReference type="FunFam" id="3.40.50.300:FF:000016">
    <property type="entry name" value="Oligopeptide ABC transporter ATP-binding component"/>
    <property type="match status" value="1"/>
</dbReference>
<sequence>MNLLLARSDALIPRREPLLELDDLCIAYRDDKEERRVVHNLSFRLYPGEVLALVGESGSGKTTTAQAIIGLLAENGRRERGTIRLNGVDISRAPQRRLNALRGVSISLIPQDPASSLDPVKTIGSQVAEILAIHRRLPRRERDAKVIELLARVGLSHPEQRVGQYPHELSGGMKQRVLIAIAVALRPSLIIADEPTSALDVTVQKRILDLIDQLRREYGTAVLLVTHDLAVAAERSDSLLVLRHGRVQEQGNTAEVLRAPANAYTRRLFADAPALAAPPRRARAPSASPSPIIRVEEVGKNFRLGAGGSVRAVDGVSFTVEAGTTHALVGESGSGKTTLARILLGFQTPDSGKAFIDGIDIARLKGEELRRFRQKIQMVYQNPFGSLDPSHSLFRIIEEPLLNFAPLTSAERRRRVEEMALRVALPLTLLTRRPRELSGGQRQRVALARALVLQPRILVLDEATSALDVTVQAQILALLEHLQTELGLTYLFISHDLATVRQISHSVSVLHKGRQVDYGPVADIFSRPGAQYTRELINAIPGRRNAIVPFAPQ</sequence>
<evidence type="ECO:0000259" key="5">
    <source>
        <dbReference type="PROSITE" id="PS50893"/>
    </source>
</evidence>
<feature type="domain" description="ABC transporter" evidence="5">
    <location>
        <begin position="293"/>
        <end position="537"/>
    </location>
</feature>
<name>A0AAU7QC22_9GAMM</name>
<dbReference type="PROSITE" id="PS50893">
    <property type="entry name" value="ABC_TRANSPORTER_2"/>
    <property type="match status" value="2"/>
</dbReference>
<dbReference type="GO" id="GO:0055085">
    <property type="term" value="P:transmembrane transport"/>
    <property type="evidence" value="ECO:0007669"/>
    <property type="project" value="UniProtKB-ARBA"/>
</dbReference>
<dbReference type="Gene3D" id="3.40.50.300">
    <property type="entry name" value="P-loop containing nucleotide triphosphate hydrolases"/>
    <property type="match status" value="2"/>
</dbReference>
<evidence type="ECO:0000256" key="4">
    <source>
        <dbReference type="ARBA" id="ARBA00022840"/>
    </source>
</evidence>
<evidence type="ECO:0000256" key="3">
    <source>
        <dbReference type="ARBA" id="ARBA00022741"/>
    </source>
</evidence>
<protein>
    <submittedName>
        <fullName evidence="6">ABC transporter ATP-binding protein</fullName>
    </submittedName>
</protein>
<dbReference type="GO" id="GO:0015833">
    <property type="term" value="P:peptide transport"/>
    <property type="evidence" value="ECO:0007669"/>
    <property type="project" value="InterPro"/>
</dbReference>
<gene>
    <name evidence="6" type="ORF">ABK905_06310</name>
</gene>
<evidence type="ECO:0000256" key="2">
    <source>
        <dbReference type="ARBA" id="ARBA00022448"/>
    </source>
</evidence>
<dbReference type="PANTHER" id="PTHR43776:SF7">
    <property type="entry name" value="D,D-DIPEPTIDE TRANSPORT ATP-BINDING PROTEIN DDPF-RELATED"/>
    <property type="match status" value="1"/>
</dbReference>
<dbReference type="SUPFAM" id="SSF52540">
    <property type="entry name" value="P-loop containing nucleoside triphosphate hydrolases"/>
    <property type="match status" value="2"/>
</dbReference>
<dbReference type="Pfam" id="PF00005">
    <property type="entry name" value="ABC_tran"/>
    <property type="match status" value="2"/>
</dbReference>
<comment type="similarity">
    <text evidence="1">Belongs to the ABC transporter superfamily.</text>
</comment>
<keyword evidence="4 6" id="KW-0067">ATP-binding</keyword>
<dbReference type="SMART" id="SM00382">
    <property type="entry name" value="AAA"/>
    <property type="match status" value="2"/>
</dbReference>
<dbReference type="GO" id="GO:0016887">
    <property type="term" value="F:ATP hydrolysis activity"/>
    <property type="evidence" value="ECO:0007669"/>
    <property type="project" value="InterPro"/>
</dbReference>
<dbReference type="InterPro" id="IPR027417">
    <property type="entry name" value="P-loop_NTPase"/>
</dbReference>
<organism evidence="6">
    <name type="scientific">Acerihabitans sp. KWT182</name>
    <dbReference type="NCBI Taxonomy" id="3157919"/>
    <lineage>
        <taxon>Bacteria</taxon>
        <taxon>Pseudomonadati</taxon>
        <taxon>Pseudomonadota</taxon>
        <taxon>Gammaproteobacteria</taxon>
        <taxon>Enterobacterales</taxon>
        <taxon>Pectobacteriaceae</taxon>
        <taxon>Acerihabitans</taxon>
    </lineage>
</organism>
<keyword evidence="2" id="KW-0813">Transport</keyword>
<dbReference type="Pfam" id="PF08352">
    <property type="entry name" value="oligo_HPY"/>
    <property type="match status" value="1"/>
</dbReference>
<dbReference type="CDD" id="cd03257">
    <property type="entry name" value="ABC_NikE_OppD_transporters"/>
    <property type="match status" value="2"/>
</dbReference>
<keyword evidence="3" id="KW-0547">Nucleotide-binding</keyword>